<feature type="active site" evidence="10 11">
    <location>
        <position position="227"/>
    </location>
</feature>
<keyword evidence="7 10" id="KW-0456">Lyase</keyword>
<evidence type="ECO:0000256" key="12">
    <source>
        <dbReference type="SAM" id="MobiDB-lite"/>
    </source>
</evidence>
<evidence type="ECO:0000256" key="8">
    <source>
        <dbReference type="ARBA" id="ARBA00047838"/>
    </source>
</evidence>
<dbReference type="GO" id="GO:0000105">
    <property type="term" value="P:L-histidine biosynthetic process"/>
    <property type="evidence" value="ECO:0007669"/>
    <property type="project" value="UniProtKB-UniRule"/>
</dbReference>
<dbReference type="InterPro" id="IPR017926">
    <property type="entry name" value="GATASE"/>
</dbReference>
<dbReference type="EC" id="3.5.1.2" evidence="10"/>
<evidence type="ECO:0000256" key="4">
    <source>
        <dbReference type="ARBA" id="ARBA00022801"/>
    </source>
</evidence>
<evidence type="ECO:0000256" key="2">
    <source>
        <dbReference type="ARBA" id="ARBA00011152"/>
    </source>
</evidence>
<name>A0A6J4HA52_9PROT</name>
<evidence type="ECO:0000256" key="11">
    <source>
        <dbReference type="PIRSR" id="PIRSR000495-1"/>
    </source>
</evidence>
<keyword evidence="14" id="KW-0808">Transferase</keyword>
<evidence type="ECO:0000256" key="10">
    <source>
        <dbReference type="HAMAP-Rule" id="MF_00278"/>
    </source>
</evidence>
<dbReference type="EC" id="4.3.2.10" evidence="10"/>
<dbReference type="HAMAP" id="MF_00278">
    <property type="entry name" value="HisH"/>
    <property type="match status" value="1"/>
</dbReference>
<dbReference type="SUPFAM" id="SSF52317">
    <property type="entry name" value="Class I glutamine amidotransferase-like"/>
    <property type="match status" value="1"/>
</dbReference>
<comment type="catalytic activity">
    <reaction evidence="9 10">
        <text>L-glutamine + H2O = L-glutamate + NH4(+)</text>
        <dbReference type="Rhea" id="RHEA:15889"/>
        <dbReference type="ChEBI" id="CHEBI:15377"/>
        <dbReference type="ChEBI" id="CHEBI:28938"/>
        <dbReference type="ChEBI" id="CHEBI:29985"/>
        <dbReference type="ChEBI" id="CHEBI:58359"/>
        <dbReference type="EC" id="3.5.1.2"/>
    </reaction>
</comment>
<keyword evidence="10" id="KW-0963">Cytoplasm</keyword>
<feature type="region of interest" description="Disordered" evidence="12">
    <location>
        <begin position="1"/>
        <end position="20"/>
    </location>
</feature>
<protein>
    <recommendedName>
        <fullName evidence="10">Imidazole glycerol phosphate synthase subunit HisH</fullName>
        <ecNumber evidence="10">4.3.2.10</ecNumber>
    </recommendedName>
    <alternativeName>
        <fullName evidence="10">IGP synthase glutaminase subunit</fullName>
        <ecNumber evidence="10">3.5.1.2</ecNumber>
    </alternativeName>
    <alternativeName>
        <fullName evidence="10">IGP synthase subunit HisH</fullName>
    </alternativeName>
    <alternativeName>
        <fullName evidence="10">ImGP synthase subunit HisH</fullName>
        <shortName evidence="10">IGPS subunit HisH</shortName>
    </alternativeName>
</protein>
<gene>
    <name evidence="10" type="primary">hisH</name>
    <name evidence="14" type="ORF">AVDCRST_MAG04-503</name>
</gene>
<evidence type="ECO:0000259" key="13">
    <source>
        <dbReference type="Pfam" id="PF00117"/>
    </source>
</evidence>
<organism evidence="14">
    <name type="scientific">uncultured Acetobacteraceae bacterium</name>
    <dbReference type="NCBI Taxonomy" id="169975"/>
    <lineage>
        <taxon>Bacteria</taxon>
        <taxon>Pseudomonadati</taxon>
        <taxon>Pseudomonadota</taxon>
        <taxon>Alphaproteobacteria</taxon>
        <taxon>Acetobacterales</taxon>
        <taxon>Acetobacteraceae</taxon>
        <taxon>environmental samples</taxon>
    </lineage>
</organism>
<keyword evidence="4 10" id="KW-0378">Hydrolase</keyword>
<dbReference type="EMBL" id="CADCTL010000034">
    <property type="protein sequence ID" value="CAA9217984.1"/>
    <property type="molecule type" value="Genomic_DNA"/>
</dbReference>
<dbReference type="GO" id="GO:0004359">
    <property type="term" value="F:glutaminase activity"/>
    <property type="evidence" value="ECO:0007669"/>
    <property type="project" value="UniProtKB-EC"/>
</dbReference>
<evidence type="ECO:0000256" key="9">
    <source>
        <dbReference type="ARBA" id="ARBA00049534"/>
    </source>
</evidence>
<comment type="function">
    <text evidence="10">IGPS catalyzes the conversion of PRFAR and glutamine to IGP, AICAR and glutamate. The HisH subunit catalyzes the hydrolysis of glutamine to glutamate and ammonia as part of the synthesis of IGP and AICAR. The resulting ammonia molecule is channeled to the active site of HisF.</text>
</comment>
<dbReference type="AlphaFoldDB" id="A0A6J4HA52"/>
<comment type="pathway">
    <text evidence="1 10">Amino-acid biosynthesis; L-histidine biosynthesis; L-histidine from 5-phospho-alpha-D-ribose 1-diphosphate: step 5/9.</text>
</comment>
<evidence type="ECO:0000256" key="3">
    <source>
        <dbReference type="ARBA" id="ARBA00022605"/>
    </source>
</evidence>
<keyword evidence="5 10" id="KW-0315">Glutamine amidotransferase</keyword>
<sequence length="245" mass="25424">MSVPDGRNAERRGGLSRPHQNLGDVRRVAVVDPGSGNLASVLRALERASALAGTPVEAAVTRDPTAVARADRIVLPGQGAFAACMRGLGALPGMVETLEERVRGRGVPLLGICVGMQILAERGLEHGETPGLGWIRGEIAPLAPRPGADGAPLPLPQMGWNTLEAATAGPHPLLEGVAGQVAHAYFVHSYALRAGDPDEVAATTDYGGPVVAMVARGNVAGTQFHVEKSAAVGLRILANFLRWEP</sequence>
<comment type="catalytic activity">
    <reaction evidence="8 10">
        <text>5-[(5-phospho-1-deoxy-D-ribulos-1-ylimino)methylamino]-1-(5-phospho-beta-D-ribosyl)imidazole-4-carboxamide + L-glutamine = D-erythro-1-(imidazol-4-yl)glycerol 3-phosphate + 5-amino-1-(5-phospho-beta-D-ribosyl)imidazole-4-carboxamide + L-glutamate + H(+)</text>
        <dbReference type="Rhea" id="RHEA:24793"/>
        <dbReference type="ChEBI" id="CHEBI:15378"/>
        <dbReference type="ChEBI" id="CHEBI:29985"/>
        <dbReference type="ChEBI" id="CHEBI:58278"/>
        <dbReference type="ChEBI" id="CHEBI:58359"/>
        <dbReference type="ChEBI" id="CHEBI:58475"/>
        <dbReference type="ChEBI" id="CHEBI:58525"/>
        <dbReference type="EC" id="4.3.2.10"/>
    </reaction>
</comment>
<keyword evidence="6 10" id="KW-0368">Histidine biosynthesis</keyword>
<comment type="subcellular location">
    <subcellularLocation>
        <location evidence="10">Cytoplasm</location>
    </subcellularLocation>
</comment>
<evidence type="ECO:0000256" key="1">
    <source>
        <dbReference type="ARBA" id="ARBA00005091"/>
    </source>
</evidence>
<reference evidence="14" key="1">
    <citation type="submission" date="2020-02" db="EMBL/GenBank/DDBJ databases">
        <authorList>
            <person name="Meier V. D."/>
        </authorList>
    </citation>
    <scope>NUCLEOTIDE SEQUENCE</scope>
    <source>
        <strain evidence="14">AVDCRST_MAG04</strain>
    </source>
</reference>
<feature type="active site" description="Nucleophile" evidence="10 11">
    <location>
        <position position="113"/>
    </location>
</feature>
<evidence type="ECO:0000313" key="14">
    <source>
        <dbReference type="EMBL" id="CAA9217984.1"/>
    </source>
</evidence>
<feature type="domain" description="Glutamine amidotransferase" evidence="13">
    <location>
        <begin position="37"/>
        <end position="241"/>
    </location>
</feature>
<dbReference type="UniPathway" id="UPA00031">
    <property type="reaction ID" value="UER00010"/>
</dbReference>
<dbReference type="NCBIfam" id="TIGR01855">
    <property type="entry name" value="IMP_synth_hisH"/>
    <property type="match status" value="1"/>
</dbReference>
<keyword evidence="3 10" id="KW-0028">Amino-acid biosynthesis</keyword>
<dbReference type="GO" id="GO:0005737">
    <property type="term" value="C:cytoplasm"/>
    <property type="evidence" value="ECO:0007669"/>
    <property type="project" value="UniProtKB-SubCell"/>
</dbReference>
<feature type="active site" evidence="10 11">
    <location>
        <position position="225"/>
    </location>
</feature>
<dbReference type="GO" id="GO:0000107">
    <property type="term" value="F:imidazoleglycerol-phosphate synthase activity"/>
    <property type="evidence" value="ECO:0007669"/>
    <property type="project" value="UniProtKB-UniRule"/>
</dbReference>
<dbReference type="InterPro" id="IPR010139">
    <property type="entry name" value="Imidazole-glycPsynth_HisH"/>
</dbReference>
<evidence type="ECO:0000256" key="7">
    <source>
        <dbReference type="ARBA" id="ARBA00023239"/>
    </source>
</evidence>
<accession>A0A6J4HA52</accession>
<keyword evidence="14" id="KW-0328">Glycosyltransferase</keyword>
<comment type="subunit">
    <text evidence="2 10">Heterodimer of HisH and HisF.</text>
</comment>
<dbReference type="PANTHER" id="PTHR42701">
    <property type="entry name" value="IMIDAZOLE GLYCEROL PHOSPHATE SYNTHASE SUBUNIT HISH"/>
    <property type="match status" value="1"/>
</dbReference>
<dbReference type="PROSITE" id="PS51273">
    <property type="entry name" value="GATASE_TYPE_1"/>
    <property type="match status" value="1"/>
</dbReference>
<dbReference type="PIRSF" id="PIRSF000495">
    <property type="entry name" value="Amidotransf_hisH"/>
    <property type="match status" value="1"/>
</dbReference>
<dbReference type="InterPro" id="IPR029062">
    <property type="entry name" value="Class_I_gatase-like"/>
</dbReference>
<dbReference type="CDD" id="cd01748">
    <property type="entry name" value="GATase1_IGP_Synthase"/>
    <property type="match status" value="1"/>
</dbReference>
<proteinExistence type="inferred from homology"/>
<evidence type="ECO:0000256" key="5">
    <source>
        <dbReference type="ARBA" id="ARBA00022962"/>
    </source>
</evidence>
<dbReference type="PANTHER" id="PTHR42701:SF1">
    <property type="entry name" value="IMIDAZOLE GLYCEROL PHOSPHATE SYNTHASE SUBUNIT HISH"/>
    <property type="match status" value="1"/>
</dbReference>
<dbReference type="GO" id="GO:0016829">
    <property type="term" value="F:lyase activity"/>
    <property type="evidence" value="ECO:0007669"/>
    <property type="project" value="UniProtKB-KW"/>
</dbReference>
<evidence type="ECO:0000256" key="6">
    <source>
        <dbReference type="ARBA" id="ARBA00023102"/>
    </source>
</evidence>
<dbReference type="Pfam" id="PF00117">
    <property type="entry name" value="GATase"/>
    <property type="match status" value="1"/>
</dbReference>
<dbReference type="Gene3D" id="3.40.50.880">
    <property type="match status" value="1"/>
</dbReference>